<gene>
    <name evidence="2" type="ORF">JOD17_001431</name>
</gene>
<dbReference type="InterPro" id="IPR002934">
    <property type="entry name" value="Polymerase_NTP_transf_dom"/>
</dbReference>
<evidence type="ECO:0000313" key="3">
    <source>
        <dbReference type="Proteomes" id="UP000741863"/>
    </source>
</evidence>
<name>A0ABS2PBW9_9BACL</name>
<comment type="caution">
    <text evidence="2">The sequence shown here is derived from an EMBL/GenBank/DDBJ whole genome shotgun (WGS) entry which is preliminary data.</text>
</comment>
<dbReference type="RefSeq" id="WP_204696509.1">
    <property type="nucleotide sequence ID" value="NZ_JAFBEC010000003.1"/>
</dbReference>
<keyword evidence="3" id="KW-1185">Reference proteome</keyword>
<accession>A0ABS2PBW9</accession>
<dbReference type="InterPro" id="IPR043519">
    <property type="entry name" value="NT_sf"/>
</dbReference>
<dbReference type="Gene3D" id="3.30.460.10">
    <property type="entry name" value="Beta Polymerase, domain 2"/>
    <property type="match status" value="1"/>
</dbReference>
<evidence type="ECO:0000259" key="1">
    <source>
        <dbReference type="Pfam" id="PF01909"/>
    </source>
</evidence>
<dbReference type="SUPFAM" id="SSF81301">
    <property type="entry name" value="Nucleotidyltransferase"/>
    <property type="match status" value="1"/>
</dbReference>
<sequence length="257" mass="30267">MKVPTRLGTDNQGFISNQTTKNKLQDEFKPILQIIVQLLRSVFEYKLHSIYVYGSVARGEAIPFKSDVDVTVILHSSVTTLEKDRIEHKTSKLLEDNHVIKKVDYDIGDLIDVVDSDNYYEWGFWLRHMCYCIYGKDLSTKFPAMKPNRMISRALNKDLVPTINGQIQDLKSDKEISILEKRSVLKKLIRGAYLTVNVQDESWSTRTNENLEILSLYFTNEAIVEELHLFYETEEVLDNYKYHHLLQRFKLWYEKQY</sequence>
<proteinExistence type="predicted"/>
<dbReference type="Pfam" id="PF01909">
    <property type="entry name" value="NTP_transf_2"/>
    <property type="match status" value="1"/>
</dbReference>
<dbReference type="EMBL" id="JAFBEC010000003">
    <property type="protein sequence ID" value="MBM7632338.1"/>
    <property type="molecule type" value="Genomic_DNA"/>
</dbReference>
<feature type="domain" description="Polymerase nucleotidyl transferase" evidence="1">
    <location>
        <begin position="46"/>
        <end position="94"/>
    </location>
</feature>
<organism evidence="2 3">
    <name type="scientific">Geomicrobium sediminis</name>
    <dbReference type="NCBI Taxonomy" id="1347788"/>
    <lineage>
        <taxon>Bacteria</taxon>
        <taxon>Bacillati</taxon>
        <taxon>Bacillota</taxon>
        <taxon>Bacilli</taxon>
        <taxon>Bacillales</taxon>
        <taxon>Geomicrobium</taxon>
    </lineage>
</organism>
<evidence type="ECO:0000313" key="2">
    <source>
        <dbReference type="EMBL" id="MBM7632338.1"/>
    </source>
</evidence>
<dbReference type="Proteomes" id="UP000741863">
    <property type="component" value="Unassembled WGS sequence"/>
</dbReference>
<reference evidence="2 3" key="1">
    <citation type="submission" date="2021-01" db="EMBL/GenBank/DDBJ databases">
        <title>Genomic Encyclopedia of Type Strains, Phase IV (KMG-IV): sequencing the most valuable type-strain genomes for metagenomic binning, comparative biology and taxonomic classification.</title>
        <authorList>
            <person name="Goeker M."/>
        </authorList>
    </citation>
    <scope>NUCLEOTIDE SEQUENCE [LARGE SCALE GENOMIC DNA]</scope>
    <source>
        <strain evidence="2 3">DSM 25540</strain>
    </source>
</reference>
<protein>
    <submittedName>
        <fullName evidence="2">Nucleotidyltransferase</fullName>
    </submittedName>
</protein>
<dbReference type="CDD" id="cd05403">
    <property type="entry name" value="NT_KNTase_like"/>
    <property type="match status" value="1"/>
</dbReference>